<evidence type="ECO:0000259" key="3">
    <source>
        <dbReference type="Pfam" id="PF10145"/>
    </source>
</evidence>
<dbReference type="RefSeq" id="WP_012705149.1">
    <property type="nucleotide sequence ID" value="NC_012563.1"/>
</dbReference>
<evidence type="ECO:0000313" key="4">
    <source>
        <dbReference type="EMBL" id="ACO86134.1"/>
    </source>
</evidence>
<dbReference type="eggNOG" id="COG1340">
    <property type="taxonomic scope" value="Bacteria"/>
</dbReference>
<name>C1FP57_CLOBJ</name>
<dbReference type="NCBIfam" id="TIGR01760">
    <property type="entry name" value="tape_meas_TP901"/>
    <property type="match status" value="1"/>
</dbReference>
<keyword evidence="2" id="KW-0175">Coiled coil</keyword>
<reference evidence="5 6" key="1">
    <citation type="submission" date="2008-10" db="EMBL/GenBank/DDBJ databases">
        <title>Genome sequence of Clostridium botulinum A2 Kyoto.</title>
        <authorList>
            <person name="Shrivastava S."/>
            <person name="Brinkac L.M."/>
            <person name="Brown J.L."/>
            <person name="Bruce D."/>
            <person name="Detter C.C."/>
            <person name="Johnson E.A."/>
            <person name="Munk C.A."/>
            <person name="Smith L.A."/>
            <person name="Smith T.J."/>
            <person name="Sutton G."/>
            <person name="Brettin T.S."/>
        </authorList>
    </citation>
    <scope>NUCLEOTIDE SEQUENCE [LARGE SCALE GENOMIC DNA]</scope>
    <source>
        <strain evidence="5">Kyoto</strain>
        <strain evidence="6">Kyoto / Type A2</strain>
    </source>
</reference>
<evidence type="ECO:0000256" key="2">
    <source>
        <dbReference type="SAM" id="Coils"/>
    </source>
</evidence>
<dbReference type="KEGG" id="cby:CLM_2046"/>
<dbReference type="Pfam" id="PF10145">
    <property type="entry name" value="PhageMin_Tail"/>
    <property type="match status" value="1"/>
</dbReference>
<dbReference type="Proteomes" id="UP000001374">
    <property type="component" value="Chromosome"/>
</dbReference>
<organism evidence="5 6">
    <name type="scientific">Clostridium botulinum (strain Kyoto / Type A2)</name>
    <dbReference type="NCBI Taxonomy" id="536232"/>
    <lineage>
        <taxon>Bacteria</taxon>
        <taxon>Bacillati</taxon>
        <taxon>Bacillota</taxon>
        <taxon>Clostridia</taxon>
        <taxon>Eubacteriales</taxon>
        <taxon>Clostridiaceae</taxon>
        <taxon>Clostridium</taxon>
    </lineage>
</organism>
<dbReference type="eggNOG" id="COG5283">
    <property type="taxonomic scope" value="Bacteria"/>
</dbReference>
<dbReference type="PANTHER" id="PTHR37813">
    <property type="entry name" value="FELS-2 PROPHAGE PROTEIN"/>
    <property type="match status" value="1"/>
</dbReference>
<feature type="domain" description="Phage tail tape measure protein" evidence="3">
    <location>
        <begin position="313"/>
        <end position="507"/>
    </location>
</feature>
<keyword evidence="1" id="KW-1188">Viral release from host cell</keyword>
<sequence length="1308" mass="142532">MASNTEKRITAKMVLDSSGFNSSLKGVNAELKNAQSQMKLASSGIQAFGKDSEKLKSVQEALSKQVELHSQKVGIYTQSIEKTKSKLEDNIKVRDKLKENLSKAESQLKKVIDTHGKELQGYIKNKEELSKLNKEYEIAKKRYGENSTEANKLKEQISKLENEQKKLTAEKEKEVKAYEKAKIEVDKTTKEYEKNEKAIDSNAKKIQQYDTNLNKAQSQMNKAQGELKKINEELDKQNNKWVSASNRLKDHSEKLKNTGKEITDVGKGINKLSLPIAAVGIGSAKAAIDFESAFTGVKKTVEGTDEQFAQLSKGIRNMSKEMPQSAVEISGVAEAAGQLGIKTENIQGFTKSMVMLGDSTNMSSEQAATSLARLANITQMPQTEFDKLGSVIVHLGNNLATTESEIVEMGLRLAGAGKQIGLTEAQTLGLSGALSSVGIEAEMGGSAISKVMVKMQAAATIGSDQAKKLSQATGMSMRELELLASNNGKAFKEVADSLNMTTAEMNAVIKSSKELDNFGKIAGMTGEQFKEAFQKDASTALIAFIRGLGNAENAGTSAIEMLEEMGIKEVRLRDSLLRAANAGTLLEDSINMGTKAWGENIALTNEANQRYETTESKLKMARNQIVDAGISIGNNLLPALRDIAVSVAGMTEKFSHLSPEMQKGIVKFGAFVAITGPTVVGIGKVITGFGSIVSFGSKVAGIMGKVTLATKGVEVASVTAGATMATTGAKTGLLSTAFSGVKGAGGLAASGVVKLAGALGMSVPVLGIAVAGVAAVGYGAYKLHKNLKQEAVPSVDLFDKKLKTTQTTVDQYGNKMNTVITKTVNFTNQTKKAVGAYLEIDKKASSAMMSLVTNSDKFTKQAKDKVLKNFSDMSKKSSSLSNEQKNTMTTNFKKLVADTGVLTKKNKDEIIKQYTAMVNGTKGLNKKQKDQTIKEFTDTLNKSTAITKQQSSNLQQLYKDMGDKIKVGLDKKKEEELKSQQEFFSRSNVLTTTEEAKILQTTTTSWEDKKKTIDGLQNQINTIIKNAADNHRQITAEEAKTIDGLQNQMKENAVKTLSTSELEQKTIMERLKNYNGRITAEQASDTIKNAEKQRQGAVDKANKQYDGTVKQIIKMRDESKVITKEQADKMLKEAERQRKGSISKANELKDGVVKQIKKMNSDTLKDIDTTDGHIMTKWEKLKSWFANNPIIRWIKSKTSGDPEPQKKWTGDRYFSGGLTYLHDAPGRNSNYELYDLPRGTRIFNHDASQDLVMQTAESVATKVANNVLKGFNGSNGINVTQHIYSPVPTPSELARQSKNNLRELALNW</sequence>
<feature type="coiled-coil region" evidence="2">
    <location>
        <begin position="1124"/>
        <end position="1151"/>
    </location>
</feature>
<dbReference type="EMBL" id="CP001581">
    <property type="protein sequence ID" value="ACO86318.1"/>
    <property type="molecule type" value="Genomic_DNA"/>
</dbReference>
<dbReference type="HOGENOM" id="CLU_002005_2_1_9"/>
<dbReference type="InterPro" id="IPR010090">
    <property type="entry name" value="Phage_tape_meas"/>
</dbReference>
<evidence type="ECO:0000256" key="1">
    <source>
        <dbReference type="ARBA" id="ARBA00022612"/>
    </source>
</evidence>
<accession>C1FP57</accession>
<evidence type="ECO:0000313" key="6">
    <source>
        <dbReference type="Proteomes" id="UP000001374"/>
    </source>
</evidence>
<evidence type="ECO:0000313" key="5">
    <source>
        <dbReference type="EMBL" id="ACO86318.1"/>
    </source>
</evidence>
<dbReference type="KEGG" id="cby:CLM_2923"/>
<protein>
    <submittedName>
        <fullName evidence="5">Phage tail tape measure protein, family</fullName>
    </submittedName>
</protein>
<gene>
    <name evidence="5" type="ordered locus">CLM_2046</name>
    <name evidence="4" type="ordered locus">CLM_2923</name>
</gene>
<proteinExistence type="predicted"/>
<feature type="coiled-coil region" evidence="2">
    <location>
        <begin position="80"/>
        <end position="247"/>
    </location>
</feature>
<dbReference type="EMBL" id="CP001581">
    <property type="protein sequence ID" value="ACO86134.1"/>
    <property type="molecule type" value="Genomic_DNA"/>
</dbReference>
<dbReference type="PANTHER" id="PTHR37813:SF1">
    <property type="entry name" value="FELS-2 PROPHAGE PROTEIN"/>
    <property type="match status" value="1"/>
</dbReference>